<dbReference type="InterPro" id="IPR027434">
    <property type="entry name" value="Homing_endonucl"/>
</dbReference>
<accession>A0A919VN11</accession>
<proteinExistence type="predicted"/>
<dbReference type="RefSeq" id="WP_212904799.1">
    <property type="nucleotide sequence ID" value="NZ_BOPZ01000027.1"/>
</dbReference>
<organism evidence="1 2">
    <name type="scientific">Clostridium polyendosporum</name>
    <dbReference type="NCBI Taxonomy" id="69208"/>
    <lineage>
        <taxon>Bacteria</taxon>
        <taxon>Bacillati</taxon>
        <taxon>Bacillota</taxon>
        <taxon>Clostridia</taxon>
        <taxon>Eubacteriales</taxon>
        <taxon>Clostridiaceae</taxon>
        <taxon>Clostridium</taxon>
    </lineage>
</organism>
<dbReference type="Gene3D" id="3.10.28.10">
    <property type="entry name" value="Homing endonucleases"/>
    <property type="match status" value="1"/>
</dbReference>
<evidence type="ECO:0000313" key="2">
    <source>
        <dbReference type="Proteomes" id="UP000679179"/>
    </source>
</evidence>
<keyword evidence="2" id="KW-1185">Reference proteome</keyword>
<sequence length="473" mass="55610">MKENMIPICHTLTKEKLAHLRKTHEIKEIATMYDCSSTYVVKLINEYKLEKKIGWLQKKYPYEVIKYYYADLEMCAREIAQELGEKQKRIAYLITTYNLGRDTSTANYLRNSKHSSVNVDFFKYESKEFWYIVGILLTDGCIKDNGTITLGLSNKETIDWIVRTIDYKNKIYVIKPNSKGNGIVKGRAVKQKSIHYEIAFRNHEVAKILQNYGLVPRKTKILRSPYVPDKFLGDFLRGVLDGDGTIPVWEIKRLYGGIISHNGNFTVSVASKDFAYGIKECVERLIGGDRKVHEKEVKGYSTMYYYSITLKEDLIALADKIYKDELFTMGYKRENFRILQNEGIILRVYKSSISEGDVTFEQVDYLYNFKRYTVKQLAEHFGKSHTCMLDIMESLNIKRRKKGSWRTREDYLIDFTSKEELIELYVEQKLSVPKIIELINKKNNKNFKVSALYFWLNKLEILPEFNEYHKKRK</sequence>
<gene>
    <name evidence="1" type="ORF">CPJCM30710_27890</name>
</gene>
<evidence type="ECO:0000313" key="1">
    <source>
        <dbReference type="EMBL" id="GIM30123.1"/>
    </source>
</evidence>
<evidence type="ECO:0008006" key="3">
    <source>
        <dbReference type="Google" id="ProtNLM"/>
    </source>
</evidence>
<dbReference type="EMBL" id="BOPZ01000027">
    <property type="protein sequence ID" value="GIM30123.1"/>
    <property type="molecule type" value="Genomic_DNA"/>
</dbReference>
<dbReference type="AlphaFoldDB" id="A0A919VN11"/>
<comment type="caution">
    <text evidence="1">The sequence shown here is derived from an EMBL/GenBank/DDBJ whole genome shotgun (WGS) entry which is preliminary data.</text>
</comment>
<reference evidence="1" key="1">
    <citation type="submission" date="2021-03" db="EMBL/GenBank/DDBJ databases">
        <title>Taxonomic study of Clostridium polyendosporum from meadow-gley soil under rice.</title>
        <authorList>
            <person name="Kobayashi H."/>
            <person name="Tanizawa Y."/>
            <person name="Yagura M."/>
        </authorList>
    </citation>
    <scope>NUCLEOTIDE SEQUENCE</scope>
    <source>
        <strain evidence="1">JCM 30710</strain>
    </source>
</reference>
<name>A0A919VN11_9CLOT</name>
<protein>
    <recommendedName>
        <fullName evidence="3">DOD-type homing endonuclease domain-containing protein</fullName>
    </recommendedName>
</protein>
<dbReference type="SUPFAM" id="SSF55608">
    <property type="entry name" value="Homing endonucleases"/>
    <property type="match status" value="2"/>
</dbReference>
<dbReference type="Proteomes" id="UP000679179">
    <property type="component" value="Unassembled WGS sequence"/>
</dbReference>